<proteinExistence type="predicted"/>
<reference evidence="7 8" key="1">
    <citation type="submission" date="2013-04" db="EMBL/GenBank/DDBJ databases">
        <title>The Genome Sequence of Parabacteroides goldsteinii DSM 19448.</title>
        <authorList>
            <consortium name="The Broad Institute Genomics Platform"/>
            <person name="Earl A."/>
            <person name="Ward D."/>
            <person name="Feldgarden M."/>
            <person name="Gevers D."/>
            <person name="Martens E."/>
            <person name="Sakamoto M."/>
            <person name="Benno Y."/>
            <person name="Song Y."/>
            <person name="Liu C."/>
            <person name="Lee J."/>
            <person name="Bolanos M."/>
            <person name="Vaisanen M.L."/>
            <person name="Finegold S.M."/>
            <person name="Walker B."/>
            <person name="Young S."/>
            <person name="Zeng Q."/>
            <person name="Gargeya S."/>
            <person name="Fitzgerald M."/>
            <person name="Haas B."/>
            <person name="Abouelleil A."/>
            <person name="Allen A.W."/>
            <person name="Alvarado L."/>
            <person name="Arachchi H.M."/>
            <person name="Berlin A.M."/>
            <person name="Chapman S.B."/>
            <person name="Gainer-Dewar J."/>
            <person name="Goldberg J."/>
            <person name="Griggs A."/>
            <person name="Gujja S."/>
            <person name="Hansen M."/>
            <person name="Howarth C."/>
            <person name="Imamovic A."/>
            <person name="Ireland A."/>
            <person name="Larimer J."/>
            <person name="McCowan C."/>
            <person name="Murphy C."/>
            <person name="Pearson M."/>
            <person name="Poon T.W."/>
            <person name="Priest M."/>
            <person name="Roberts A."/>
            <person name="Saif S."/>
            <person name="Shea T."/>
            <person name="Sisk P."/>
            <person name="Sykes S."/>
            <person name="Wortman J."/>
            <person name="Nusbaum C."/>
            <person name="Birren B."/>
        </authorList>
    </citation>
    <scope>NUCLEOTIDE SEQUENCE [LARGE SCALE GENOMIC DNA]</scope>
    <source>
        <strain evidence="7 8">DSM 19448</strain>
    </source>
</reference>
<dbReference type="GeneID" id="69981207"/>
<feature type="transmembrane region" description="Helical" evidence="6">
    <location>
        <begin position="324"/>
        <end position="346"/>
    </location>
</feature>
<keyword evidence="4 6" id="KW-1133">Transmembrane helix</keyword>
<gene>
    <name evidence="7" type="ORF">HMPREF1535_04591</name>
</gene>
<dbReference type="PANTHER" id="PTHR30250">
    <property type="entry name" value="PST FAMILY PREDICTED COLANIC ACID TRANSPORTER"/>
    <property type="match status" value="1"/>
</dbReference>
<keyword evidence="2" id="KW-1003">Cell membrane</keyword>
<dbReference type="InterPro" id="IPR050833">
    <property type="entry name" value="Poly_Biosynth_Transport"/>
</dbReference>
<dbReference type="Pfam" id="PF01943">
    <property type="entry name" value="Polysacc_synt"/>
    <property type="match status" value="1"/>
</dbReference>
<evidence type="ECO:0000313" key="8">
    <source>
        <dbReference type="Proteomes" id="UP000033047"/>
    </source>
</evidence>
<evidence type="ECO:0000256" key="1">
    <source>
        <dbReference type="ARBA" id="ARBA00004651"/>
    </source>
</evidence>
<dbReference type="HOGENOM" id="CLU_044954_1_0_10"/>
<evidence type="ECO:0000256" key="3">
    <source>
        <dbReference type="ARBA" id="ARBA00022692"/>
    </source>
</evidence>
<feature type="transmembrane region" description="Helical" evidence="6">
    <location>
        <begin position="21"/>
        <end position="40"/>
    </location>
</feature>
<dbReference type="STRING" id="927665.HMPREF1535_04591"/>
<sequence>MNFHFHNILGGSKRTSLLKKNIAASILIKGISILSSLLLVPLTLDYVNKELYGIWLTLSSIVVWINFFDIGLTLGLKNRLAEALTTHDYIRGKGLVSTTYFMMLAIFIPVSIIVILLIPFIDWPKLLNVPTIYEKDIQIVLYLLVIFMTIQMFFNVLNTVVSAYQKTAMASLFAMLGQLLSLLLIFILTRTTPPSLIGLALAISLSPIIVLLIFSRILYTSSFKEISPSYKYIDLKQVKDLFNLGIKFFIIQIQIIVLYQSTNIIISHISGPEAVSQYNIAYKYLGISTMVYNIILTPLWPAFTDAYALKDYAWMNRIYKKMCLVYLMVLSGIIVLIALSPYLYHLWVGDKIGIPFEITLCLGIFLAINSWDSLQVYMINGVGTVKLQTYVVLIGLIFHIPLALFLGNKLGVIGVVLSMICINLIYSVIFTTQINKILKHKAHGIWNK</sequence>
<organism evidence="7 8">
    <name type="scientific">Parabacteroides goldsteinii DSM 19448 = WAL 12034</name>
    <dbReference type="NCBI Taxonomy" id="927665"/>
    <lineage>
        <taxon>Bacteria</taxon>
        <taxon>Pseudomonadati</taxon>
        <taxon>Bacteroidota</taxon>
        <taxon>Bacteroidia</taxon>
        <taxon>Bacteroidales</taxon>
        <taxon>Tannerellaceae</taxon>
        <taxon>Parabacteroides</taxon>
    </lineage>
</organism>
<dbReference type="RefSeq" id="WP_046147530.1">
    <property type="nucleotide sequence ID" value="NZ_KQ033913.1"/>
</dbReference>
<feature type="transmembrane region" description="Helical" evidence="6">
    <location>
        <begin position="169"/>
        <end position="189"/>
    </location>
</feature>
<feature type="transmembrane region" description="Helical" evidence="6">
    <location>
        <begin position="95"/>
        <end position="119"/>
    </location>
</feature>
<evidence type="ECO:0000256" key="6">
    <source>
        <dbReference type="SAM" id="Phobius"/>
    </source>
</evidence>
<feature type="transmembrane region" description="Helical" evidence="6">
    <location>
        <begin position="139"/>
        <end position="157"/>
    </location>
</feature>
<evidence type="ECO:0000256" key="4">
    <source>
        <dbReference type="ARBA" id="ARBA00022989"/>
    </source>
</evidence>
<accession>A0A0F5IQ86</accession>
<evidence type="ECO:0000256" key="2">
    <source>
        <dbReference type="ARBA" id="ARBA00022475"/>
    </source>
</evidence>
<keyword evidence="3 6" id="KW-0812">Transmembrane</keyword>
<evidence type="ECO:0008006" key="9">
    <source>
        <dbReference type="Google" id="ProtNLM"/>
    </source>
</evidence>
<dbReference type="EMBL" id="AQHV01000025">
    <property type="protein sequence ID" value="KKB47734.1"/>
    <property type="molecule type" value="Genomic_DNA"/>
</dbReference>
<feature type="transmembrane region" description="Helical" evidence="6">
    <location>
        <begin position="240"/>
        <end position="261"/>
    </location>
</feature>
<protein>
    <recommendedName>
        <fullName evidence="9">Polysaccharide biosynthesis protein C-terminal domain-containing protein</fullName>
    </recommendedName>
</protein>
<keyword evidence="5 6" id="KW-0472">Membrane</keyword>
<feature type="transmembrane region" description="Helical" evidence="6">
    <location>
        <begin position="412"/>
        <end position="431"/>
    </location>
</feature>
<feature type="transmembrane region" description="Helical" evidence="6">
    <location>
        <begin position="195"/>
        <end position="219"/>
    </location>
</feature>
<feature type="transmembrane region" description="Helical" evidence="6">
    <location>
        <begin position="52"/>
        <end position="74"/>
    </location>
</feature>
<dbReference type="GO" id="GO:0005886">
    <property type="term" value="C:plasma membrane"/>
    <property type="evidence" value="ECO:0007669"/>
    <property type="project" value="UniProtKB-SubCell"/>
</dbReference>
<comment type="subcellular location">
    <subcellularLocation>
        <location evidence="1">Cell membrane</location>
        <topology evidence="1">Multi-pass membrane protein</topology>
    </subcellularLocation>
</comment>
<feature type="transmembrane region" description="Helical" evidence="6">
    <location>
        <begin position="281"/>
        <end position="303"/>
    </location>
</feature>
<dbReference type="AlphaFoldDB" id="A0A0F5IQ86"/>
<feature type="transmembrane region" description="Helical" evidence="6">
    <location>
        <begin position="352"/>
        <end position="368"/>
    </location>
</feature>
<dbReference type="InterPro" id="IPR002797">
    <property type="entry name" value="Polysacc_synth"/>
</dbReference>
<dbReference type="PANTHER" id="PTHR30250:SF11">
    <property type="entry name" value="O-ANTIGEN TRANSPORTER-RELATED"/>
    <property type="match status" value="1"/>
</dbReference>
<dbReference type="Proteomes" id="UP000033047">
    <property type="component" value="Unassembled WGS sequence"/>
</dbReference>
<name>A0A0F5IQ86_9BACT</name>
<evidence type="ECO:0000313" key="7">
    <source>
        <dbReference type="EMBL" id="KKB47734.1"/>
    </source>
</evidence>
<feature type="transmembrane region" description="Helical" evidence="6">
    <location>
        <begin position="389"/>
        <end position="406"/>
    </location>
</feature>
<dbReference type="PATRIC" id="fig|927665.4.peg.4711"/>
<evidence type="ECO:0000256" key="5">
    <source>
        <dbReference type="ARBA" id="ARBA00023136"/>
    </source>
</evidence>
<comment type="caution">
    <text evidence="7">The sequence shown here is derived from an EMBL/GenBank/DDBJ whole genome shotgun (WGS) entry which is preliminary data.</text>
</comment>